<comment type="caution">
    <text evidence="2">The sequence shown here is derived from an EMBL/GenBank/DDBJ whole genome shotgun (WGS) entry which is preliminary data.</text>
</comment>
<name>A0A543A495_9ACTN</name>
<sequence>MPSRSLDYTPLGRRVGLRARLAAIAGNNLYLLGMTVSVLLTAAGLAVFLVQLITGHVGEFGWFCLGFLVPCGVLAAADGLRQAGRGGSVSAFARANGLEAIHGTTATSYAGSLFADGSHLVLHSVRTRGETFVEVGDLWPLGGAARAADGVEDPGSAAYPERRLFLRVKMGFSIRAGMRAEVVTPELDERLRSFAGAYSLEISGSELTVFGRRELRPKDPLRMAEAFGLAQQLAERLAEVSRDRRRGRGRGAEKANASGIPIPQRHVADDAGLRTMGALKVIGITVALLVIGPLAIAVFMSAIDGGLRGREGVAQVVTLVVVSVVCAVIAGVVRMITTPRRPKR</sequence>
<evidence type="ECO:0000313" key="2">
    <source>
        <dbReference type="EMBL" id="TQL67410.1"/>
    </source>
</evidence>
<dbReference type="EMBL" id="VFOV01000001">
    <property type="protein sequence ID" value="TQL67410.1"/>
    <property type="molecule type" value="Genomic_DNA"/>
</dbReference>
<dbReference type="Proteomes" id="UP000320209">
    <property type="component" value="Unassembled WGS sequence"/>
</dbReference>
<organism evidence="2 3">
    <name type="scientific">Nocardioides albertanoniae</name>
    <dbReference type="NCBI Taxonomy" id="1175486"/>
    <lineage>
        <taxon>Bacteria</taxon>
        <taxon>Bacillati</taxon>
        <taxon>Actinomycetota</taxon>
        <taxon>Actinomycetes</taxon>
        <taxon>Propionibacteriales</taxon>
        <taxon>Nocardioidaceae</taxon>
        <taxon>Nocardioides</taxon>
    </lineage>
</organism>
<keyword evidence="3" id="KW-1185">Reference proteome</keyword>
<reference evidence="2 3" key="1">
    <citation type="submission" date="2019-06" db="EMBL/GenBank/DDBJ databases">
        <title>Sequencing the genomes of 1000 actinobacteria strains.</title>
        <authorList>
            <person name="Klenk H.-P."/>
        </authorList>
    </citation>
    <scope>NUCLEOTIDE SEQUENCE [LARGE SCALE GENOMIC DNA]</scope>
    <source>
        <strain evidence="2 3">DSM 25218</strain>
    </source>
</reference>
<feature type="transmembrane region" description="Helical" evidence="1">
    <location>
        <begin position="281"/>
        <end position="303"/>
    </location>
</feature>
<evidence type="ECO:0000313" key="3">
    <source>
        <dbReference type="Proteomes" id="UP000320209"/>
    </source>
</evidence>
<dbReference type="AlphaFoldDB" id="A0A543A495"/>
<feature type="transmembrane region" description="Helical" evidence="1">
    <location>
        <begin position="21"/>
        <end position="54"/>
    </location>
</feature>
<accession>A0A543A495</accession>
<dbReference type="OrthoDB" id="3831394at2"/>
<dbReference type="RefSeq" id="WP_141779513.1">
    <property type="nucleotide sequence ID" value="NZ_VFOV01000001.1"/>
</dbReference>
<feature type="transmembrane region" description="Helical" evidence="1">
    <location>
        <begin position="60"/>
        <end position="80"/>
    </location>
</feature>
<keyword evidence="1" id="KW-1133">Transmembrane helix</keyword>
<keyword evidence="1" id="KW-0472">Membrane</keyword>
<keyword evidence="1" id="KW-0812">Transmembrane</keyword>
<feature type="transmembrane region" description="Helical" evidence="1">
    <location>
        <begin position="315"/>
        <end position="336"/>
    </location>
</feature>
<evidence type="ECO:0000256" key="1">
    <source>
        <dbReference type="SAM" id="Phobius"/>
    </source>
</evidence>
<proteinExistence type="predicted"/>
<protein>
    <submittedName>
        <fullName evidence="2">Uncharacterized protein</fullName>
    </submittedName>
</protein>
<gene>
    <name evidence="2" type="ORF">FB381_1286</name>
</gene>